<dbReference type="Pfam" id="PF02518">
    <property type="entry name" value="HATPase_c"/>
    <property type="match status" value="1"/>
</dbReference>
<organism evidence="10 11">
    <name type="scientific">Rheinheimera tangshanensis</name>
    <dbReference type="NCBI Taxonomy" id="400153"/>
    <lineage>
        <taxon>Bacteria</taxon>
        <taxon>Pseudomonadati</taxon>
        <taxon>Pseudomonadota</taxon>
        <taxon>Gammaproteobacteria</taxon>
        <taxon>Chromatiales</taxon>
        <taxon>Chromatiaceae</taxon>
        <taxon>Rheinheimera</taxon>
    </lineage>
</organism>
<evidence type="ECO:0000313" key="11">
    <source>
        <dbReference type="Proteomes" id="UP000321814"/>
    </source>
</evidence>
<evidence type="ECO:0000256" key="5">
    <source>
        <dbReference type="ARBA" id="ARBA00022777"/>
    </source>
</evidence>
<reference evidence="10 11" key="1">
    <citation type="submission" date="2019-08" db="EMBL/GenBank/DDBJ databases">
        <title>Draft genome analysis of Rheinheimera tangshanensis isolated from the roots of fresh rice plants (Oryza sativa).</title>
        <authorList>
            <person name="Yu Q."/>
            <person name="Qi Y."/>
            <person name="Zhang H."/>
            <person name="Pu J."/>
        </authorList>
    </citation>
    <scope>NUCLEOTIDE SEQUENCE [LARGE SCALE GENOMIC DNA]</scope>
    <source>
        <strain evidence="10 11">JA3-B52</strain>
    </source>
</reference>
<dbReference type="EC" id="2.7.13.3" evidence="2"/>
<dbReference type="GO" id="GO:0005524">
    <property type="term" value="F:ATP binding"/>
    <property type="evidence" value="ECO:0007669"/>
    <property type="project" value="UniProtKB-KW"/>
</dbReference>
<keyword evidence="6" id="KW-0067">ATP-binding</keyword>
<dbReference type="PROSITE" id="PS50109">
    <property type="entry name" value="HIS_KIN"/>
    <property type="match status" value="1"/>
</dbReference>
<evidence type="ECO:0000256" key="6">
    <source>
        <dbReference type="ARBA" id="ARBA00022840"/>
    </source>
</evidence>
<evidence type="ECO:0000256" key="7">
    <source>
        <dbReference type="ARBA" id="ARBA00023012"/>
    </source>
</evidence>
<keyword evidence="8" id="KW-0812">Transmembrane</keyword>
<dbReference type="EMBL" id="VRLR01000003">
    <property type="protein sequence ID" value="TXK81717.1"/>
    <property type="molecule type" value="Genomic_DNA"/>
</dbReference>
<evidence type="ECO:0000256" key="8">
    <source>
        <dbReference type="SAM" id="Phobius"/>
    </source>
</evidence>
<keyword evidence="8" id="KW-0472">Membrane</keyword>
<keyword evidence="8" id="KW-1133">Transmembrane helix</keyword>
<feature type="transmembrane region" description="Helical" evidence="8">
    <location>
        <begin position="31"/>
        <end position="48"/>
    </location>
</feature>
<dbReference type="InterPro" id="IPR036890">
    <property type="entry name" value="HATPase_C_sf"/>
</dbReference>
<comment type="catalytic activity">
    <reaction evidence="1">
        <text>ATP + protein L-histidine = ADP + protein N-phospho-L-histidine.</text>
        <dbReference type="EC" id="2.7.13.3"/>
    </reaction>
</comment>
<dbReference type="GO" id="GO:0000160">
    <property type="term" value="P:phosphorelay signal transduction system"/>
    <property type="evidence" value="ECO:0007669"/>
    <property type="project" value="UniProtKB-KW"/>
</dbReference>
<evidence type="ECO:0000256" key="4">
    <source>
        <dbReference type="ARBA" id="ARBA00022741"/>
    </source>
</evidence>
<dbReference type="Proteomes" id="UP000321814">
    <property type="component" value="Unassembled WGS sequence"/>
</dbReference>
<keyword evidence="11" id="KW-1185">Reference proteome</keyword>
<dbReference type="InterPro" id="IPR004358">
    <property type="entry name" value="Sig_transdc_His_kin-like_C"/>
</dbReference>
<gene>
    <name evidence="10" type="ORF">FU839_07400</name>
</gene>
<evidence type="ECO:0000256" key="2">
    <source>
        <dbReference type="ARBA" id="ARBA00012438"/>
    </source>
</evidence>
<comment type="caution">
    <text evidence="10">The sequence shown here is derived from an EMBL/GenBank/DDBJ whole genome shotgun (WGS) entry which is preliminary data.</text>
</comment>
<dbReference type="PRINTS" id="PR00344">
    <property type="entry name" value="BCTRLSENSOR"/>
</dbReference>
<sequence>MAFNTRLLLLLGSFTVLLIFSYQQWQGGASAFAVALTLAAIVAAWLIWQHCSTRQRQTALVLKALANQDTSLNLRDQPELQQLLGVVQQQLGNSRQQAEAKAQYLQTLLSQLDVAVLEFAADGQLLQANPAALRMLTSAQQQQLQQGQFDEANLAQLALILHSTTTHYQGQLQWQQQGYTDRLVLSIVCSRIQGQLRKLVTLQSINQALLQQEVQAYQQLTRVLTHEIANSVTPMASLAQSCQQILPVAGTVLSQEDHVDLSEALTTIYRRGQHLSDFILSFKQLSQPVQADLQQTNLVAIVKNCLALERDVITRLDIHLDTDLPSQALLWLDEALMEQVLINLLQNALDAMQHSAQKQLSVRLERTTQQQWQLDISDTGPGIAPEVAEQIFIPFFTTKATGSGIGLPLSRALLQAQDAQLEYKPAEPGGSCFSIRFGQ</sequence>
<dbReference type="OrthoDB" id="1931120at2"/>
<dbReference type="PANTHER" id="PTHR43065">
    <property type="entry name" value="SENSOR HISTIDINE KINASE"/>
    <property type="match status" value="1"/>
</dbReference>
<name>A0A5C8LY69_9GAMM</name>
<evidence type="ECO:0000256" key="3">
    <source>
        <dbReference type="ARBA" id="ARBA00022679"/>
    </source>
</evidence>
<dbReference type="RefSeq" id="WP_147903832.1">
    <property type="nucleotide sequence ID" value="NZ_BAAAGC010000008.1"/>
</dbReference>
<protein>
    <recommendedName>
        <fullName evidence="2">histidine kinase</fullName>
        <ecNumber evidence="2">2.7.13.3</ecNumber>
    </recommendedName>
</protein>
<dbReference type="Gene3D" id="1.10.287.130">
    <property type="match status" value="1"/>
</dbReference>
<accession>A0A5C8LY69</accession>
<dbReference type="InterPro" id="IPR005467">
    <property type="entry name" value="His_kinase_dom"/>
</dbReference>
<dbReference type="AlphaFoldDB" id="A0A5C8LY69"/>
<evidence type="ECO:0000259" key="9">
    <source>
        <dbReference type="PROSITE" id="PS50109"/>
    </source>
</evidence>
<keyword evidence="7" id="KW-0902">Two-component regulatory system</keyword>
<evidence type="ECO:0000256" key="1">
    <source>
        <dbReference type="ARBA" id="ARBA00000085"/>
    </source>
</evidence>
<dbReference type="Gene3D" id="3.30.565.10">
    <property type="entry name" value="Histidine kinase-like ATPase, C-terminal domain"/>
    <property type="match status" value="1"/>
</dbReference>
<keyword evidence="4" id="KW-0547">Nucleotide-binding</keyword>
<evidence type="ECO:0000313" key="10">
    <source>
        <dbReference type="EMBL" id="TXK81717.1"/>
    </source>
</evidence>
<keyword evidence="5" id="KW-0418">Kinase</keyword>
<dbReference type="InterPro" id="IPR003594">
    <property type="entry name" value="HATPase_dom"/>
</dbReference>
<dbReference type="GO" id="GO:0004673">
    <property type="term" value="F:protein histidine kinase activity"/>
    <property type="evidence" value="ECO:0007669"/>
    <property type="project" value="UniProtKB-EC"/>
</dbReference>
<dbReference type="SMART" id="SM00387">
    <property type="entry name" value="HATPase_c"/>
    <property type="match status" value="1"/>
</dbReference>
<keyword evidence="3" id="KW-0808">Transferase</keyword>
<feature type="domain" description="Histidine kinase" evidence="9">
    <location>
        <begin position="223"/>
        <end position="439"/>
    </location>
</feature>
<proteinExistence type="predicted"/>
<dbReference type="SUPFAM" id="SSF55874">
    <property type="entry name" value="ATPase domain of HSP90 chaperone/DNA topoisomerase II/histidine kinase"/>
    <property type="match status" value="1"/>
</dbReference>
<dbReference type="PANTHER" id="PTHR43065:SF46">
    <property type="entry name" value="C4-DICARBOXYLATE TRANSPORT SENSOR PROTEIN DCTB"/>
    <property type="match status" value="1"/>
</dbReference>